<keyword evidence="1" id="KW-0472">Membrane</keyword>
<evidence type="ECO:0000313" key="4">
    <source>
        <dbReference type="Proteomes" id="UP000469011"/>
    </source>
</evidence>
<comment type="caution">
    <text evidence="3">The sequence shown here is derived from an EMBL/GenBank/DDBJ whole genome shotgun (WGS) entry which is preliminary data.</text>
</comment>
<evidence type="ECO:0000259" key="2">
    <source>
        <dbReference type="Pfam" id="PF13231"/>
    </source>
</evidence>
<feature type="transmembrane region" description="Helical" evidence="1">
    <location>
        <begin position="232"/>
        <end position="252"/>
    </location>
</feature>
<dbReference type="Proteomes" id="UP000469011">
    <property type="component" value="Unassembled WGS sequence"/>
</dbReference>
<dbReference type="EMBL" id="JAAAMG010000014">
    <property type="protein sequence ID" value="NDW06027.1"/>
    <property type="molecule type" value="Genomic_DNA"/>
</dbReference>
<keyword evidence="1" id="KW-1133">Transmembrane helix</keyword>
<protein>
    <recommendedName>
        <fullName evidence="2">Glycosyltransferase RgtA/B/C/D-like domain-containing protein</fullName>
    </recommendedName>
</protein>
<evidence type="ECO:0000313" key="3">
    <source>
        <dbReference type="EMBL" id="NDW06027.1"/>
    </source>
</evidence>
<keyword evidence="1" id="KW-0812">Transmembrane</keyword>
<proteinExistence type="predicted"/>
<organism evidence="3 4">
    <name type="scientific">Jiella pacifica</name>
    <dbReference type="NCBI Taxonomy" id="2696469"/>
    <lineage>
        <taxon>Bacteria</taxon>
        <taxon>Pseudomonadati</taxon>
        <taxon>Pseudomonadota</taxon>
        <taxon>Alphaproteobacteria</taxon>
        <taxon>Hyphomicrobiales</taxon>
        <taxon>Aurantimonadaceae</taxon>
        <taxon>Jiella</taxon>
    </lineage>
</organism>
<feature type="transmembrane region" description="Helical" evidence="1">
    <location>
        <begin position="107"/>
        <end position="126"/>
    </location>
</feature>
<feature type="transmembrane region" description="Helical" evidence="1">
    <location>
        <begin position="353"/>
        <end position="370"/>
    </location>
</feature>
<feature type="transmembrane region" description="Helical" evidence="1">
    <location>
        <begin position="382"/>
        <end position="400"/>
    </location>
</feature>
<evidence type="ECO:0000256" key="1">
    <source>
        <dbReference type="SAM" id="Phobius"/>
    </source>
</evidence>
<feature type="domain" description="Glycosyltransferase RgtA/B/C/D-like" evidence="2">
    <location>
        <begin position="88"/>
        <end position="249"/>
    </location>
</feature>
<feature type="transmembrane region" description="Helical" evidence="1">
    <location>
        <begin position="326"/>
        <end position="347"/>
    </location>
</feature>
<sequence length="407" mass="43040">MNVTDERLDHGSPDGVGGLFARTAALDAAVARFASAQLGPLPVPLVFVALVYLANLAINVVSNPPPGFDDRQQLAEMGWWAWGYSGVQPPLHTWLIKLVDLVVESDIAAIYVTRFTVLFLLATTLYRIGRELQLSRQGAAAAALGLFLMPTVGWEAQRTFSHSLSGMLFTALFQLAFLVLLRRRTTGTYVLAGSSAALAVLGKYNSLVALAGSAAAGIALPAVRRALRVRGLFAAAVAFLAILAAPLFWLAAGRIETLDDSADKFGFHGTGSLLHDRLTGLADFAFQTLAYCGPLLGVALAAAFLARLDGRAVRGAFGRLGPETRYLATAIGASFALALLLVLASGTTELKGYWFHPILITLPAAVAAILEVYDRTGWANRLIVFCGALLALASIVAFVIRTSGIGS</sequence>
<feature type="transmembrane region" description="Helical" evidence="1">
    <location>
        <begin position="284"/>
        <end position="305"/>
    </location>
</feature>
<accession>A0A6N9T3S1</accession>
<dbReference type="InterPro" id="IPR038731">
    <property type="entry name" value="RgtA/B/C-like"/>
</dbReference>
<dbReference type="AlphaFoldDB" id="A0A6N9T3S1"/>
<gene>
    <name evidence="3" type="ORF">GTK09_16525</name>
</gene>
<keyword evidence="4" id="KW-1185">Reference proteome</keyword>
<dbReference type="Pfam" id="PF13231">
    <property type="entry name" value="PMT_2"/>
    <property type="match status" value="1"/>
</dbReference>
<reference evidence="3 4" key="1">
    <citation type="submission" date="2020-01" db="EMBL/GenBank/DDBJ databases">
        <title>Jiella pacifica sp. nov.</title>
        <authorList>
            <person name="Xue Z."/>
            <person name="Zhu S."/>
            <person name="Chen J."/>
            <person name="Yang J."/>
        </authorList>
    </citation>
    <scope>NUCLEOTIDE SEQUENCE [LARGE SCALE GENOMIC DNA]</scope>
    <source>
        <strain evidence="3 4">40Bstr34</strain>
    </source>
</reference>
<feature type="transmembrane region" description="Helical" evidence="1">
    <location>
        <begin position="41"/>
        <end position="61"/>
    </location>
</feature>
<dbReference type="RefSeq" id="WP_163464526.1">
    <property type="nucleotide sequence ID" value="NZ_JAAAMG010000014.1"/>
</dbReference>
<feature type="transmembrane region" description="Helical" evidence="1">
    <location>
        <begin position="160"/>
        <end position="181"/>
    </location>
</feature>
<name>A0A6N9T3S1_9HYPH</name>